<evidence type="ECO:0000259" key="7">
    <source>
        <dbReference type="Pfam" id="PF23598"/>
    </source>
</evidence>
<gene>
    <name evidence="9" type="primary">LOC100785955</name>
    <name evidence="8" type="ORF">GLYMA_18G093800</name>
</gene>
<dbReference type="STRING" id="3847.I1N0L9"/>
<dbReference type="Gene3D" id="3.80.10.10">
    <property type="entry name" value="Ribonuclease Inhibitor"/>
    <property type="match status" value="1"/>
</dbReference>
<dbReference type="OMA" id="DECMIHE"/>
<evidence type="ECO:0000259" key="4">
    <source>
        <dbReference type="Pfam" id="PF00931"/>
    </source>
</evidence>
<dbReference type="Pfam" id="PF18052">
    <property type="entry name" value="Rx_N"/>
    <property type="match status" value="1"/>
</dbReference>
<dbReference type="AlphaFoldDB" id="I1N0L9"/>
<dbReference type="SMR" id="I1N0L9"/>
<feature type="domain" description="Disease resistance protein winged helix" evidence="6">
    <location>
        <begin position="438"/>
        <end position="509"/>
    </location>
</feature>
<dbReference type="PANTHER" id="PTHR23155:SF1052">
    <property type="entry name" value="DISEASE RESISTANCE PROTEIN RPM1"/>
    <property type="match status" value="1"/>
</dbReference>
<reference evidence="8 9" key="1">
    <citation type="journal article" date="2010" name="Nature">
        <title>Genome sequence of the palaeopolyploid soybean.</title>
        <authorList>
            <person name="Schmutz J."/>
            <person name="Cannon S.B."/>
            <person name="Schlueter J."/>
            <person name="Ma J."/>
            <person name="Mitros T."/>
            <person name="Nelson W."/>
            <person name="Hyten D.L."/>
            <person name="Song Q."/>
            <person name="Thelen J.J."/>
            <person name="Cheng J."/>
            <person name="Xu D."/>
            <person name="Hellsten U."/>
            <person name="May G.D."/>
            <person name="Yu Y."/>
            <person name="Sakurai T."/>
            <person name="Umezawa T."/>
            <person name="Bhattacharyya M.K."/>
            <person name="Sandhu D."/>
            <person name="Valliyodan B."/>
            <person name="Lindquist E."/>
            <person name="Peto M."/>
            <person name="Grant D."/>
            <person name="Shu S."/>
            <person name="Goodstein D."/>
            <person name="Barry K."/>
            <person name="Futrell-Griggs M."/>
            <person name="Abernathy B."/>
            <person name="Du J."/>
            <person name="Tian Z."/>
            <person name="Zhu L."/>
            <person name="Gill N."/>
            <person name="Joshi T."/>
            <person name="Libault M."/>
            <person name="Sethuraman A."/>
            <person name="Zhang X.-C."/>
            <person name="Shinozaki K."/>
            <person name="Nguyen H.T."/>
            <person name="Wing R.A."/>
            <person name="Cregan P."/>
            <person name="Specht J."/>
            <person name="Grimwood J."/>
            <person name="Rokhsar D."/>
            <person name="Stacey G."/>
            <person name="Shoemaker R.C."/>
            <person name="Jackson S.A."/>
        </authorList>
    </citation>
    <scope>NUCLEOTIDE SEQUENCE [LARGE SCALE GENOMIC DNA]</scope>
    <source>
        <strain evidence="9">cv. Williams 82</strain>
        <tissue evidence="8">Callus</tissue>
    </source>
</reference>
<dbReference type="Gene3D" id="1.20.5.4130">
    <property type="match status" value="1"/>
</dbReference>
<evidence type="ECO:0000256" key="3">
    <source>
        <dbReference type="ARBA" id="ARBA00022821"/>
    </source>
</evidence>
<dbReference type="KEGG" id="gmx:100785955"/>
<dbReference type="Gene3D" id="1.10.10.10">
    <property type="entry name" value="Winged helix-like DNA-binding domain superfamily/Winged helix DNA-binding domain"/>
    <property type="match status" value="1"/>
</dbReference>
<keyword evidence="1" id="KW-0677">Repeat</keyword>
<dbReference type="SUPFAM" id="SSF52540">
    <property type="entry name" value="P-loop containing nucleoside triphosphate hydrolases"/>
    <property type="match status" value="1"/>
</dbReference>
<evidence type="ECO:0000313" key="10">
    <source>
        <dbReference type="Proteomes" id="UP000008827"/>
    </source>
</evidence>
<dbReference type="InterPro" id="IPR041118">
    <property type="entry name" value="Rx_N"/>
</dbReference>
<dbReference type="GO" id="GO:0098542">
    <property type="term" value="P:defense response to other organism"/>
    <property type="evidence" value="ECO:0000318"/>
    <property type="project" value="GO_Central"/>
</dbReference>
<dbReference type="InterPro" id="IPR002182">
    <property type="entry name" value="NB-ARC"/>
</dbReference>
<dbReference type="InterPro" id="IPR027417">
    <property type="entry name" value="P-loop_NTPase"/>
</dbReference>
<keyword evidence="2" id="KW-0547">Nucleotide-binding</keyword>
<dbReference type="eggNOG" id="KOG4658">
    <property type="taxonomic scope" value="Eukaryota"/>
</dbReference>
<dbReference type="RefSeq" id="XP_003553068.1">
    <property type="nucleotide sequence ID" value="XM_003553020.4"/>
</dbReference>
<dbReference type="GeneID" id="100785955"/>
<evidence type="ECO:0000259" key="6">
    <source>
        <dbReference type="Pfam" id="PF23559"/>
    </source>
</evidence>
<dbReference type="RefSeq" id="XP_014625909.1">
    <property type="nucleotide sequence ID" value="XM_014770423.3"/>
</dbReference>
<dbReference type="InterPro" id="IPR032675">
    <property type="entry name" value="LRR_dom_sf"/>
</dbReference>
<accession>I1N0L9</accession>
<dbReference type="SUPFAM" id="SSF52058">
    <property type="entry name" value="L domain-like"/>
    <property type="match status" value="1"/>
</dbReference>
<dbReference type="Pfam" id="PF23598">
    <property type="entry name" value="LRR_14"/>
    <property type="match status" value="1"/>
</dbReference>
<dbReference type="PaxDb" id="3847-GLYMA18G10610.1"/>
<dbReference type="InterPro" id="IPR055414">
    <property type="entry name" value="LRR_R13L4/SHOC2-like"/>
</dbReference>
<dbReference type="InterPro" id="IPR058922">
    <property type="entry name" value="WHD_DRP"/>
</dbReference>
<keyword evidence="3" id="KW-0611">Plant defense</keyword>
<dbReference type="Proteomes" id="UP000008827">
    <property type="component" value="Chromosome 18"/>
</dbReference>
<feature type="domain" description="Disease resistance R13L4/SHOC-2-like LRR" evidence="7">
    <location>
        <begin position="555"/>
        <end position="873"/>
    </location>
</feature>
<organism evidence="8">
    <name type="scientific">Glycine max</name>
    <name type="common">Soybean</name>
    <name type="synonym">Glycine hispida</name>
    <dbReference type="NCBI Taxonomy" id="3847"/>
    <lineage>
        <taxon>Eukaryota</taxon>
        <taxon>Viridiplantae</taxon>
        <taxon>Streptophyta</taxon>
        <taxon>Embryophyta</taxon>
        <taxon>Tracheophyta</taxon>
        <taxon>Spermatophyta</taxon>
        <taxon>Magnoliopsida</taxon>
        <taxon>eudicotyledons</taxon>
        <taxon>Gunneridae</taxon>
        <taxon>Pentapetalae</taxon>
        <taxon>rosids</taxon>
        <taxon>fabids</taxon>
        <taxon>Fabales</taxon>
        <taxon>Fabaceae</taxon>
        <taxon>Papilionoideae</taxon>
        <taxon>50 kb inversion clade</taxon>
        <taxon>NPAAA clade</taxon>
        <taxon>indigoferoid/millettioid clade</taxon>
        <taxon>Phaseoleae</taxon>
        <taxon>Glycine</taxon>
        <taxon>Glycine subgen. Soja</taxon>
    </lineage>
</organism>
<evidence type="ECO:0008006" key="11">
    <source>
        <dbReference type="Google" id="ProtNLM"/>
    </source>
</evidence>
<dbReference type="Pfam" id="PF23559">
    <property type="entry name" value="WHD_DRP"/>
    <property type="match status" value="1"/>
</dbReference>
<feature type="domain" description="NB-ARC" evidence="4">
    <location>
        <begin position="181"/>
        <end position="348"/>
    </location>
</feature>
<evidence type="ECO:0000256" key="2">
    <source>
        <dbReference type="ARBA" id="ARBA00022741"/>
    </source>
</evidence>
<reference evidence="9" key="2">
    <citation type="submission" date="2018-02" db="UniProtKB">
        <authorList>
            <consortium name="EnsemblPlants"/>
        </authorList>
    </citation>
    <scope>IDENTIFICATION</scope>
    <source>
        <strain evidence="9">Williams 82</strain>
    </source>
</reference>
<keyword evidence="10" id="KW-1185">Reference proteome</keyword>
<feature type="domain" description="Disease resistance N-terminal" evidence="5">
    <location>
        <begin position="11"/>
        <end position="94"/>
    </location>
</feature>
<dbReference type="GO" id="GO:0043531">
    <property type="term" value="F:ADP binding"/>
    <property type="evidence" value="ECO:0007669"/>
    <property type="project" value="InterPro"/>
</dbReference>
<dbReference type="EnsemblPlants" id="KRG98723">
    <property type="protein sequence ID" value="KRG98723"/>
    <property type="gene ID" value="GLYMA_18G093800"/>
</dbReference>
<reference evidence="8" key="3">
    <citation type="submission" date="2018-07" db="EMBL/GenBank/DDBJ databases">
        <title>WGS assembly of Glycine max.</title>
        <authorList>
            <person name="Schmutz J."/>
            <person name="Cannon S."/>
            <person name="Schlueter J."/>
            <person name="Ma J."/>
            <person name="Mitros T."/>
            <person name="Nelson W."/>
            <person name="Hyten D."/>
            <person name="Song Q."/>
            <person name="Thelen J."/>
            <person name="Cheng J."/>
            <person name="Xu D."/>
            <person name="Hellsten U."/>
            <person name="May G."/>
            <person name="Yu Y."/>
            <person name="Sakurai T."/>
            <person name="Umezawa T."/>
            <person name="Bhattacharyya M."/>
            <person name="Sandhu D."/>
            <person name="Valliyodan B."/>
            <person name="Lindquist E."/>
            <person name="Peto M."/>
            <person name="Grant D."/>
            <person name="Shu S."/>
            <person name="Goodstein D."/>
            <person name="Barry K."/>
            <person name="Futrell-Griggs M."/>
            <person name="Abernathy B."/>
            <person name="Du J."/>
            <person name="Tian Z."/>
            <person name="Zhu L."/>
            <person name="Gill N."/>
            <person name="Joshi T."/>
            <person name="Libault M."/>
            <person name="Sethuraman A."/>
            <person name="Zhang X."/>
            <person name="Shinozaki K."/>
            <person name="Nguyen H."/>
            <person name="Wing R."/>
            <person name="Cregan P."/>
            <person name="Specht J."/>
            <person name="Grimwood J."/>
            <person name="Rokhsar D."/>
            <person name="Stacey G."/>
            <person name="Shoemaker R."/>
            <person name="Jackson S."/>
        </authorList>
    </citation>
    <scope>NUCLEOTIDE SEQUENCE</scope>
    <source>
        <tissue evidence="8">Callus</tissue>
    </source>
</reference>
<evidence type="ECO:0000313" key="9">
    <source>
        <dbReference type="EnsemblPlants" id="KRG98723"/>
    </source>
</evidence>
<dbReference type="Gramene" id="KRG98723">
    <property type="protein sequence ID" value="KRG98723"/>
    <property type="gene ID" value="GLYMA_18G093800"/>
</dbReference>
<dbReference type="Gene3D" id="1.10.8.430">
    <property type="entry name" value="Helical domain of apoptotic protease-activating factors"/>
    <property type="match status" value="1"/>
</dbReference>
<dbReference type="Gene3D" id="3.40.50.300">
    <property type="entry name" value="P-loop containing nucleotide triphosphate hydrolases"/>
    <property type="match status" value="1"/>
</dbReference>
<dbReference type="PRINTS" id="PR00364">
    <property type="entry name" value="DISEASERSIST"/>
</dbReference>
<dbReference type="OrthoDB" id="656806at2759"/>
<dbReference type="EMBL" id="CM000851">
    <property type="protein sequence ID" value="KRG98723.1"/>
    <property type="molecule type" value="Genomic_DNA"/>
</dbReference>
<name>I1N0L9_SOYBN</name>
<dbReference type="InterPro" id="IPR044974">
    <property type="entry name" value="Disease_R_plants"/>
</dbReference>
<evidence type="ECO:0000313" key="8">
    <source>
        <dbReference type="EMBL" id="KRG98723.1"/>
    </source>
</evidence>
<evidence type="ECO:0000256" key="1">
    <source>
        <dbReference type="ARBA" id="ARBA00022737"/>
    </source>
</evidence>
<dbReference type="FunFam" id="3.40.50.300:FF:001091">
    <property type="entry name" value="Probable disease resistance protein At1g61300"/>
    <property type="match status" value="1"/>
</dbReference>
<dbReference type="PANTHER" id="PTHR23155">
    <property type="entry name" value="DISEASE RESISTANCE PROTEIN RP"/>
    <property type="match status" value="1"/>
</dbReference>
<protein>
    <recommendedName>
        <fullName evidence="11">Disease resistance protein RPM1</fullName>
    </recommendedName>
</protein>
<dbReference type="Pfam" id="PF00931">
    <property type="entry name" value="NB-ARC"/>
    <property type="match status" value="1"/>
</dbReference>
<dbReference type="FunFam" id="1.10.10.10:FF:000322">
    <property type="entry name" value="Probable disease resistance protein At1g63360"/>
    <property type="match status" value="1"/>
</dbReference>
<dbReference type="InterPro" id="IPR036388">
    <property type="entry name" value="WH-like_DNA-bd_sf"/>
</dbReference>
<dbReference type="InterPro" id="IPR042197">
    <property type="entry name" value="Apaf_helical"/>
</dbReference>
<proteinExistence type="predicted"/>
<sequence>MANLLEIVAPFAVDYLQTPLKKAVKSVMEVPKDVADMKDKLDGIQAIIHDVDKMAAAEEGNSHDGLKAKLKQLVETSFCMEDIVDECMIHEEKQLGDDPGCKALPCKAIDFVKTTASRLQFAYMNEDVKSEFRGIKERNGSEDSSQIQSSGGNQNITFHNLRMAPLYLKEAEVLGFDGPGDTLEKWLKEGREERTVISVVGMGGLGKTTLVKKVFDKVRTHFTLHAWITVSQSYTAEGLLRDMLLEFVEEEKRGDYSSMDKKSLIDQVRKHLHHKRYVVVFDDVWNTLFWQEMEFALIDDENGSRILITTRNQDAVNSCKRSAAIQVHELKPLTLEKSLELFYTKAFGSDFNGRCPSNLKDISTEIVKKCQGLPLAIVVIGGLLFDKKREILKWQRFYQNLSCELGKNPSLNPVKRILGFSYHDLPYNLKPCFLYFGIYPEDYKVERGTLILQWIAEGFVKSEATETLEEVAEKYLNELIQRSLVQVSSFTKGGKIKYCGVHDLVHEIIREKNEDLSFCHSASERENSPRSGMIRRLTIASDSNNLVGSVGNSNIRSLHVFSDEELSESSVKRMPTNYRLLRVLHFERNSLYNYVPLTENFGDLSLLTYLSFRNSKIVDLPKSIGVLHNLETLDLRESRVLVMPREFYKLKKLRHLLGFRLPIEGSIGDLTSLETLCEVKANHDTEEVMKGLERLAQLRVLGLTLVPSHHKSSLCSLINKMQRLDKLYITTPRSLLRRIDLQFDVCAPVLQKVRIVGGLKEFPNWVAKLPNLVTLSLTRTRLTVDPLPLLTDLPYLSSLFINRSAYDGEVLQFPNRGFQNLKQILLNRLYGLKSIVIEDGALPSLEKFKLVRIPELKEVPSGLYKLPKLEVFHAIHMSPEFQENFNLNRGQRQWIIE</sequence>
<evidence type="ECO:0000259" key="5">
    <source>
        <dbReference type="Pfam" id="PF18052"/>
    </source>
</evidence>
<dbReference type="HOGENOM" id="CLU_000837_25_4_1"/>